<feature type="region of interest" description="Disordered" evidence="1">
    <location>
        <begin position="1"/>
        <end position="23"/>
    </location>
</feature>
<dbReference type="SMART" id="SM00225">
    <property type="entry name" value="BTB"/>
    <property type="match status" value="1"/>
</dbReference>
<dbReference type="EMBL" id="CAJMWW010000085">
    <property type="protein sequence ID" value="CAE6432789.1"/>
    <property type="molecule type" value="Genomic_DNA"/>
</dbReference>
<evidence type="ECO:0000259" key="2">
    <source>
        <dbReference type="PROSITE" id="PS50097"/>
    </source>
</evidence>
<dbReference type="Pfam" id="PF00651">
    <property type="entry name" value="BTB"/>
    <property type="match status" value="1"/>
</dbReference>
<accession>A0A8H3AJ84</accession>
<dbReference type="SUPFAM" id="SSF54695">
    <property type="entry name" value="POZ domain"/>
    <property type="match status" value="1"/>
</dbReference>
<reference evidence="3" key="1">
    <citation type="submission" date="2021-01" db="EMBL/GenBank/DDBJ databases">
        <authorList>
            <person name="Kaushik A."/>
        </authorList>
    </citation>
    <scope>NUCLEOTIDE SEQUENCE</scope>
    <source>
        <strain evidence="3">AG3-T5</strain>
    </source>
</reference>
<dbReference type="PROSITE" id="PS50097">
    <property type="entry name" value="BTB"/>
    <property type="match status" value="1"/>
</dbReference>
<gene>
    <name evidence="3" type="ORF">RDB_LOCUS70703</name>
</gene>
<comment type="caution">
    <text evidence="3">The sequence shown here is derived from an EMBL/GenBank/DDBJ whole genome shotgun (WGS) entry which is preliminary data.</text>
</comment>
<dbReference type="Proteomes" id="UP000663841">
    <property type="component" value="Unassembled WGS sequence"/>
</dbReference>
<dbReference type="CDD" id="cd18186">
    <property type="entry name" value="BTB_POZ_ZBTB_KLHL-like"/>
    <property type="match status" value="1"/>
</dbReference>
<evidence type="ECO:0000313" key="3">
    <source>
        <dbReference type="EMBL" id="CAE6432789.1"/>
    </source>
</evidence>
<dbReference type="AlphaFoldDB" id="A0A8H3AJ84"/>
<sequence>MAKRRINRAEEPKAKRNKSGKSTNIEAITLERAPNYPRDPDYYFEDGSVVLLVQDVLFKIHASLLKAQSQVFQDMFTMPVGNAANSIEGISDQDPIVIPQVKPHQFRNLLKMIYSPASSKFHTSLKTRNDEDSTLKNNAWSIFTFYLDVATLCHRFGMAEMEEWAQKRLQAHISLCTEGIAHEANVDPGSLLDAIQYSKTTQDHQLIRDTQHLTYYYICGLELDLESRALMTLFRTPGLRVNHPSIFGCIFSTFLAEEYHVWEHKSFTKVDRMALFSGQVRLSPIPESFKKDIRSPLFEKPKSLQRFRKTVTLYLCDDGPPCGHKCDQMIMDLWLGIFEEDYYEDGVGVAWFPLLARYRSEFVEEARKMKCCRDCNTRFIKQLDEDIELVYVRLGEYYRKIE</sequence>
<dbReference type="InterPro" id="IPR011333">
    <property type="entry name" value="SKP1/BTB/POZ_sf"/>
</dbReference>
<name>A0A8H3AJ84_9AGAM</name>
<evidence type="ECO:0000256" key="1">
    <source>
        <dbReference type="SAM" id="MobiDB-lite"/>
    </source>
</evidence>
<evidence type="ECO:0000313" key="4">
    <source>
        <dbReference type="Proteomes" id="UP000663841"/>
    </source>
</evidence>
<organism evidence="3 4">
    <name type="scientific">Rhizoctonia solani</name>
    <dbReference type="NCBI Taxonomy" id="456999"/>
    <lineage>
        <taxon>Eukaryota</taxon>
        <taxon>Fungi</taxon>
        <taxon>Dikarya</taxon>
        <taxon>Basidiomycota</taxon>
        <taxon>Agaricomycotina</taxon>
        <taxon>Agaricomycetes</taxon>
        <taxon>Cantharellales</taxon>
        <taxon>Ceratobasidiaceae</taxon>
        <taxon>Rhizoctonia</taxon>
    </lineage>
</organism>
<feature type="domain" description="BTB" evidence="2">
    <location>
        <begin position="47"/>
        <end position="115"/>
    </location>
</feature>
<proteinExistence type="predicted"/>
<protein>
    <recommendedName>
        <fullName evidence="2">BTB domain-containing protein</fullName>
    </recommendedName>
</protein>
<dbReference type="Gene3D" id="3.30.710.10">
    <property type="entry name" value="Potassium Channel Kv1.1, Chain A"/>
    <property type="match status" value="1"/>
</dbReference>
<dbReference type="InterPro" id="IPR000210">
    <property type="entry name" value="BTB/POZ_dom"/>
</dbReference>